<dbReference type="Proteomes" id="UP001159363">
    <property type="component" value="Chromosome 14"/>
</dbReference>
<comment type="caution">
    <text evidence="1">The sequence shown here is derived from an EMBL/GenBank/DDBJ whole genome shotgun (WGS) entry which is preliminary data.</text>
</comment>
<sequence length="385" mass="43869">MNETQQGYSINKEISDGLEARDLTFPTKMMNVRQRGNITNQEMSEGENYVIPSHVKRDCERDRIDHFQRPSETVIEFVDTIISSQGALGLELANEGIVNTVLENLLPCHRAFCPLSLTPCTLDELRTLAMEVQTRMAAQHEFQNVQTVCENVSPLNCEWDVVCGQPSKLERDMNSLPSPSSDCIIDRLQMTGNLCGIVGRRAYPRMNPQPTCVVQLSYGGVLYPALLDTGATHCVTSWSFIKRLLRIKVISRFRVRQYIELKMCIANGNITSATHVVDFHFKIGHFAWNFQFWILPNLNHQLIFSLEFLERPCAAINLNDFTLYFGFAPTIKIHLDRGKVSRFENKHIEVAVPVLDSVYEKLEQLKHKFSDVINSKIGICDVLPY</sequence>
<accession>A0ABQ9G768</accession>
<evidence type="ECO:0000313" key="1">
    <source>
        <dbReference type="EMBL" id="KAJ8868083.1"/>
    </source>
</evidence>
<dbReference type="EMBL" id="JARBHB010000015">
    <property type="protein sequence ID" value="KAJ8868083.1"/>
    <property type="molecule type" value="Genomic_DNA"/>
</dbReference>
<organism evidence="1 2">
    <name type="scientific">Dryococelus australis</name>
    <dbReference type="NCBI Taxonomy" id="614101"/>
    <lineage>
        <taxon>Eukaryota</taxon>
        <taxon>Metazoa</taxon>
        <taxon>Ecdysozoa</taxon>
        <taxon>Arthropoda</taxon>
        <taxon>Hexapoda</taxon>
        <taxon>Insecta</taxon>
        <taxon>Pterygota</taxon>
        <taxon>Neoptera</taxon>
        <taxon>Polyneoptera</taxon>
        <taxon>Phasmatodea</taxon>
        <taxon>Verophasmatodea</taxon>
        <taxon>Anareolatae</taxon>
        <taxon>Phasmatidae</taxon>
        <taxon>Eurycanthinae</taxon>
        <taxon>Dryococelus</taxon>
    </lineage>
</organism>
<name>A0ABQ9G768_9NEOP</name>
<proteinExistence type="predicted"/>
<dbReference type="Pfam" id="PF13650">
    <property type="entry name" value="Asp_protease_2"/>
    <property type="match status" value="1"/>
</dbReference>
<gene>
    <name evidence="1" type="ORF">PR048_031892</name>
</gene>
<evidence type="ECO:0008006" key="3">
    <source>
        <dbReference type="Google" id="ProtNLM"/>
    </source>
</evidence>
<dbReference type="InterPro" id="IPR021109">
    <property type="entry name" value="Peptidase_aspartic_dom_sf"/>
</dbReference>
<keyword evidence="2" id="KW-1185">Reference proteome</keyword>
<dbReference type="Gene3D" id="2.40.70.10">
    <property type="entry name" value="Acid Proteases"/>
    <property type="match status" value="1"/>
</dbReference>
<protein>
    <recommendedName>
        <fullName evidence="3">Peptidase A2 domain-containing protein</fullName>
    </recommendedName>
</protein>
<dbReference type="SUPFAM" id="SSF50630">
    <property type="entry name" value="Acid proteases"/>
    <property type="match status" value="1"/>
</dbReference>
<reference evidence="1 2" key="1">
    <citation type="submission" date="2023-02" db="EMBL/GenBank/DDBJ databases">
        <title>LHISI_Scaffold_Assembly.</title>
        <authorList>
            <person name="Stuart O.P."/>
            <person name="Cleave R."/>
            <person name="Magrath M.J.L."/>
            <person name="Mikheyev A.S."/>
        </authorList>
    </citation>
    <scope>NUCLEOTIDE SEQUENCE [LARGE SCALE GENOMIC DNA]</scope>
    <source>
        <strain evidence="1">Daus_M_001</strain>
        <tissue evidence="1">Leg muscle</tissue>
    </source>
</reference>
<evidence type="ECO:0000313" key="2">
    <source>
        <dbReference type="Proteomes" id="UP001159363"/>
    </source>
</evidence>
<dbReference type="CDD" id="cd00303">
    <property type="entry name" value="retropepsin_like"/>
    <property type="match status" value="1"/>
</dbReference>